<organism evidence="1 2">
    <name type="scientific">Dreissena polymorpha</name>
    <name type="common">Zebra mussel</name>
    <name type="synonym">Mytilus polymorpha</name>
    <dbReference type="NCBI Taxonomy" id="45954"/>
    <lineage>
        <taxon>Eukaryota</taxon>
        <taxon>Metazoa</taxon>
        <taxon>Spiralia</taxon>
        <taxon>Lophotrochozoa</taxon>
        <taxon>Mollusca</taxon>
        <taxon>Bivalvia</taxon>
        <taxon>Autobranchia</taxon>
        <taxon>Heteroconchia</taxon>
        <taxon>Euheterodonta</taxon>
        <taxon>Imparidentia</taxon>
        <taxon>Neoheterodontei</taxon>
        <taxon>Myida</taxon>
        <taxon>Dreissenoidea</taxon>
        <taxon>Dreissenidae</taxon>
        <taxon>Dreissena</taxon>
    </lineage>
</organism>
<comment type="caution">
    <text evidence="1">The sequence shown here is derived from an EMBL/GenBank/DDBJ whole genome shotgun (WGS) entry which is preliminary data.</text>
</comment>
<proteinExistence type="predicted"/>
<evidence type="ECO:0000313" key="1">
    <source>
        <dbReference type="EMBL" id="KAH3862070.1"/>
    </source>
</evidence>
<sequence>MIFDFSVLIPISYAPALSYFHSEVFEFTPCASHEVNSIGESQVEYGSATDDDGDVRVLKGLLHDLFNEKQQALKPHAVVNFLNVDLFFEKFMLVLQMFLNYDSAAKICSMCSV</sequence>
<gene>
    <name evidence="1" type="ORF">DPMN_025029</name>
</gene>
<reference evidence="1" key="2">
    <citation type="submission" date="2020-11" db="EMBL/GenBank/DDBJ databases">
        <authorList>
            <person name="McCartney M.A."/>
            <person name="Auch B."/>
            <person name="Kono T."/>
            <person name="Mallez S."/>
            <person name="Becker A."/>
            <person name="Gohl D.M."/>
            <person name="Silverstein K.A.T."/>
            <person name="Koren S."/>
            <person name="Bechman K.B."/>
            <person name="Herman A."/>
            <person name="Abrahante J.E."/>
            <person name="Garbe J."/>
        </authorList>
    </citation>
    <scope>NUCLEOTIDE SEQUENCE</scope>
    <source>
        <strain evidence="1">Duluth1</strain>
        <tissue evidence="1">Whole animal</tissue>
    </source>
</reference>
<dbReference type="AlphaFoldDB" id="A0A9D4LNJ4"/>
<evidence type="ECO:0000313" key="2">
    <source>
        <dbReference type="Proteomes" id="UP000828390"/>
    </source>
</evidence>
<keyword evidence="2" id="KW-1185">Reference proteome</keyword>
<reference evidence="1" key="1">
    <citation type="journal article" date="2019" name="bioRxiv">
        <title>The Genome of the Zebra Mussel, Dreissena polymorpha: A Resource for Invasive Species Research.</title>
        <authorList>
            <person name="McCartney M.A."/>
            <person name="Auch B."/>
            <person name="Kono T."/>
            <person name="Mallez S."/>
            <person name="Zhang Y."/>
            <person name="Obille A."/>
            <person name="Becker A."/>
            <person name="Abrahante J.E."/>
            <person name="Garbe J."/>
            <person name="Badalamenti J.P."/>
            <person name="Herman A."/>
            <person name="Mangelson H."/>
            <person name="Liachko I."/>
            <person name="Sullivan S."/>
            <person name="Sone E.D."/>
            <person name="Koren S."/>
            <person name="Silverstein K.A.T."/>
            <person name="Beckman K.B."/>
            <person name="Gohl D.M."/>
        </authorList>
    </citation>
    <scope>NUCLEOTIDE SEQUENCE</scope>
    <source>
        <strain evidence="1">Duluth1</strain>
        <tissue evidence="1">Whole animal</tissue>
    </source>
</reference>
<name>A0A9D4LNJ4_DREPO</name>
<accession>A0A9D4LNJ4</accession>
<dbReference type="Proteomes" id="UP000828390">
    <property type="component" value="Unassembled WGS sequence"/>
</dbReference>
<protein>
    <submittedName>
        <fullName evidence="1">Uncharacterized protein</fullName>
    </submittedName>
</protein>
<dbReference type="EMBL" id="JAIWYP010000002">
    <property type="protein sequence ID" value="KAH3862070.1"/>
    <property type="molecule type" value="Genomic_DNA"/>
</dbReference>